<proteinExistence type="predicted"/>
<feature type="compositionally biased region" description="Polar residues" evidence="1">
    <location>
        <begin position="215"/>
        <end position="235"/>
    </location>
</feature>
<feature type="region of interest" description="Disordered" evidence="1">
    <location>
        <begin position="974"/>
        <end position="1000"/>
    </location>
</feature>
<feature type="compositionally biased region" description="Polar residues" evidence="1">
    <location>
        <begin position="98"/>
        <end position="112"/>
    </location>
</feature>
<dbReference type="AlphaFoldDB" id="A0A8K0CYX5"/>
<feature type="region of interest" description="Disordered" evidence="1">
    <location>
        <begin position="627"/>
        <end position="647"/>
    </location>
</feature>
<feature type="compositionally biased region" description="Basic residues" evidence="1">
    <location>
        <begin position="160"/>
        <end position="181"/>
    </location>
</feature>
<evidence type="ECO:0000256" key="1">
    <source>
        <dbReference type="SAM" id="MobiDB-lite"/>
    </source>
</evidence>
<feature type="compositionally biased region" description="Polar residues" evidence="1">
    <location>
        <begin position="317"/>
        <end position="333"/>
    </location>
</feature>
<feature type="compositionally biased region" description="Low complexity" evidence="1">
    <location>
        <begin position="556"/>
        <end position="569"/>
    </location>
</feature>
<feature type="compositionally biased region" description="Polar residues" evidence="1">
    <location>
        <begin position="184"/>
        <end position="194"/>
    </location>
</feature>
<feature type="region of interest" description="Disordered" evidence="1">
    <location>
        <begin position="409"/>
        <end position="441"/>
    </location>
</feature>
<feature type="region of interest" description="Disordered" evidence="1">
    <location>
        <begin position="899"/>
        <end position="939"/>
    </location>
</feature>
<feature type="region of interest" description="Disordered" evidence="1">
    <location>
        <begin position="1"/>
        <end position="362"/>
    </location>
</feature>
<comment type="caution">
    <text evidence="2">The sequence shown here is derived from an EMBL/GenBank/DDBJ whole genome shotgun (WGS) entry which is preliminary data.</text>
</comment>
<feature type="compositionally biased region" description="Polar residues" evidence="1">
    <location>
        <begin position="431"/>
        <end position="441"/>
    </location>
</feature>
<evidence type="ECO:0008006" key="4">
    <source>
        <dbReference type="Google" id="ProtNLM"/>
    </source>
</evidence>
<feature type="compositionally biased region" description="Polar residues" evidence="1">
    <location>
        <begin position="247"/>
        <end position="267"/>
    </location>
</feature>
<feature type="compositionally biased region" description="Low complexity" evidence="1">
    <location>
        <begin position="631"/>
        <end position="646"/>
    </location>
</feature>
<reference evidence="2" key="1">
    <citation type="submission" date="2019-08" db="EMBL/GenBank/DDBJ databases">
        <title>The genome of the North American firefly Photinus pyralis.</title>
        <authorList>
            <consortium name="Photinus pyralis genome working group"/>
            <person name="Fallon T.R."/>
            <person name="Sander Lower S.E."/>
            <person name="Weng J.-K."/>
        </authorList>
    </citation>
    <scope>NUCLEOTIDE SEQUENCE</scope>
    <source>
        <strain evidence="2">TRF0915ILg1</strain>
        <tissue evidence="2">Whole body</tissue>
    </source>
</reference>
<feature type="compositionally biased region" description="Basic and acidic residues" evidence="1">
    <location>
        <begin position="982"/>
        <end position="1000"/>
    </location>
</feature>
<protein>
    <recommendedName>
        <fullName evidence="4">DUF4592 domain-containing protein</fullName>
    </recommendedName>
</protein>
<dbReference type="Proteomes" id="UP000801492">
    <property type="component" value="Unassembled WGS sequence"/>
</dbReference>
<feature type="compositionally biased region" description="Basic residues" evidence="1">
    <location>
        <begin position="291"/>
        <end position="301"/>
    </location>
</feature>
<name>A0A8K0CYX5_IGNLU</name>
<feature type="region of interest" description="Disordered" evidence="1">
    <location>
        <begin position="829"/>
        <end position="853"/>
    </location>
</feature>
<feature type="compositionally biased region" description="Basic and acidic residues" evidence="1">
    <location>
        <begin position="50"/>
        <end position="63"/>
    </location>
</feature>
<sequence length="1145" mass="127572">MHPGLSVSHDSIFHSPNSGSELELEEAQSSSSLSIQHHPTQTELRLQTELSERLRLRRGRGDTSEDDEGLPRSPCCNSPTATEGLLEKTAVKNHPTKSHSTCSDGSLLSMGSSEIEEDSFGQQSSRHSSKLSLYEKKQMDQDSIWELGPSSASEPLNHSAAHHRVSVRPKRTHGAPRRKRIQPMSGTALPTTPEVNEDSSLRSLTPETSTKETVTELYSSSVSMSKTRTESQLKCSSLPPGLAGPGTESSKLNRSRSSAGSKSQDTFTALGEEDEDKDEKKSDHSIFARLFPRRSGKKKKSKQENVVTTTSSLLLSYSRQTVESNSFDSNVTKFTDKRPYNVETKLAPRSGPASRQRVQPIDIPATPEALHRELETSPLTAKGSPPDKPASSTSPLHMELENHFRQRMAPSLSTSPPKFSLPDIESPPQSPKSTGLHSPLTSSPLQSAVFLENIQYTKSSNARYFESTEDNKSKVVAVEEKLNPIVPENKNKIIVGEDIRNRIRVSEESKSKVKIAGLSSLQQRVLSHNDDTTDTPFKSLTDFTSTEQTNSRLVTKSHSFKSNKSNDSNSLKDNRYTYTSSIMSKSDIVEKKSFTVEHILENNILKTASLDSMKVMEPFEDNKELIRSESSESLESGSSAKTSSTEYLDSLNPSNGITISGPSHTSVVSVSTSRDAQIVDSIIKAQPFTLNLEKDLSEHNHQIIPKELFLKEEQTFKEQQISVTKIQVKRESTQISQNVIKSNNVPEFLNIHLNKVDTKPATNVVLTANLSSPKLDVADSEGNKPKTVFNFDQPMKTEGPENPMRKFSQDDIEVIDKDINEEIVEIPSKNVSTPSTPNVIITSMTPPTSTRMYKKHSEVTTSQYSQLRKSSLVSVTDTKAKISLRTKSNSLDIVDSLKQSSDLSDKSKMSSVTDLNESVSSDGVVLRKKSLPKQKQDDEPELMKVFARRSLKLKDADDLAQQVLVMVEDSKAVENSDSIMSKSRDSDKENHLDSPSEERKKLIIKEQDKPKEPLVETKFVETTEVALRKPINNKLFAYQQRTISLNIPKTNEVINTEKVQKNNSFADRPKTEITEKVTNKTWITSLKKEPDSKDDKIISRDEVITEISSKSDFINEDFPTIPKNFNQRKAEWEKRAQEALKKSVP</sequence>
<keyword evidence="3" id="KW-1185">Reference proteome</keyword>
<gene>
    <name evidence="2" type="ORF">ILUMI_12062</name>
</gene>
<feature type="compositionally biased region" description="Polar residues" evidence="1">
    <location>
        <begin position="829"/>
        <end position="851"/>
    </location>
</feature>
<organism evidence="2 3">
    <name type="scientific">Ignelater luminosus</name>
    <name type="common">Cucubano</name>
    <name type="synonym">Pyrophorus luminosus</name>
    <dbReference type="NCBI Taxonomy" id="2038154"/>
    <lineage>
        <taxon>Eukaryota</taxon>
        <taxon>Metazoa</taxon>
        <taxon>Ecdysozoa</taxon>
        <taxon>Arthropoda</taxon>
        <taxon>Hexapoda</taxon>
        <taxon>Insecta</taxon>
        <taxon>Pterygota</taxon>
        <taxon>Neoptera</taxon>
        <taxon>Endopterygota</taxon>
        <taxon>Coleoptera</taxon>
        <taxon>Polyphaga</taxon>
        <taxon>Elateriformia</taxon>
        <taxon>Elateroidea</taxon>
        <taxon>Elateridae</taxon>
        <taxon>Agrypninae</taxon>
        <taxon>Pyrophorini</taxon>
        <taxon>Ignelater</taxon>
    </lineage>
</organism>
<accession>A0A8K0CYX5</accession>
<feature type="region of interest" description="Disordered" evidence="1">
    <location>
        <begin position="776"/>
        <end position="805"/>
    </location>
</feature>
<dbReference type="OrthoDB" id="6621371at2759"/>
<evidence type="ECO:0000313" key="3">
    <source>
        <dbReference type="Proteomes" id="UP000801492"/>
    </source>
</evidence>
<dbReference type="EMBL" id="VTPC01007341">
    <property type="protein sequence ID" value="KAF2894111.1"/>
    <property type="molecule type" value="Genomic_DNA"/>
</dbReference>
<feature type="region of interest" description="Disordered" evidence="1">
    <location>
        <begin position="554"/>
        <end position="574"/>
    </location>
</feature>
<evidence type="ECO:0000313" key="2">
    <source>
        <dbReference type="EMBL" id="KAF2894111.1"/>
    </source>
</evidence>
<feature type="compositionally biased region" description="Polar residues" evidence="1">
    <location>
        <begin position="912"/>
        <end position="921"/>
    </location>
</feature>